<keyword evidence="3" id="KW-1185">Reference proteome</keyword>
<keyword evidence="1" id="KW-0812">Transmembrane</keyword>
<keyword evidence="1" id="KW-0472">Membrane</keyword>
<gene>
    <name evidence="2" type="ORF">N8A98_18175</name>
</gene>
<evidence type="ECO:0000256" key="1">
    <source>
        <dbReference type="SAM" id="Phobius"/>
    </source>
</evidence>
<dbReference type="EMBL" id="CP104965">
    <property type="protein sequence ID" value="UXN69146.1"/>
    <property type="molecule type" value="Genomic_DNA"/>
</dbReference>
<keyword evidence="1" id="KW-1133">Transmembrane helix</keyword>
<feature type="transmembrane region" description="Helical" evidence="1">
    <location>
        <begin position="99"/>
        <end position="118"/>
    </location>
</feature>
<evidence type="ECO:0000313" key="3">
    <source>
        <dbReference type="Proteomes" id="UP001061862"/>
    </source>
</evidence>
<accession>A0ABY6CDU9</accession>
<sequence length="186" mass="20620">MTLNATESGPQRGRLENGFIALLWILPVLLAGLNWLIEGPLPSLLMLAGGLLVAALPTFYWRRRRQNGAVPVVSSMALAAQITLLTMTTLPLHLDGLQLYQDMHFWFFAGLCLCACWLDRRAVLGFFGVAILYQLAAYGLLANFWFAAEDDVAPQFVRLGMFVAAAAALFLLTSRWGASRYRQRNA</sequence>
<dbReference type="Proteomes" id="UP001061862">
    <property type="component" value="Chromosome"/>
</dbReference>
<organism evidence="2 3">
    <name type="scientific">Devosia neptuniae</name>
    <dbReference type="NCBI Taxonomy" id="191302"/>
    <lineage>
        <taxon>Bacteria</taxon>
        <taxon>Pseudomonadati</taxon>
        <taxon>Pseudomonadota</taxon>
        <taxon>Alphaproteobacteria</taxon>
        <taxon>Hyphomicrobiales</taxon>
        <taxon>Devosiaceae</taxon>
        <taxon>Devosia</taxon>
    </lineage>
</organism>
<evidence type="ECO:0000313" key="2">
    <source>
        <dbReference type="EMBL" id="UXN69146.1"/>
    </source>
</evidence>
<feature type="transmembrane region" description="Helical" evidence="1">
    <location>
        <begin position="125"/>
        <end position="147"/>
    </location>
</feature>
<feature type="transmembrane region" description="Helical" evidence="1">
    <location>
        <begin position="68"/>
        <end position="87"/>
    </location>
</feature>
<feature type="transmembrane region" description="Helical" evidence="1">
    <location>
        <begin position="43"/>
        <end position="61"/>
    </location>
</feature>
<protein>
    <submittedName>
        <fullName evidence="2">Uncharacterized protein</fullName>
    </submittedName>
</protein>
<feature type="transmembrane region" description="Helical" evidence="1">
    <location>
        <begin position="159"/>
        <end position="178"/>
    </location>
</feature>
<feature type="transmembrane region" description="Helical" evidence="1">
    <location>
        <begin position="18"/>
        <end position="37"/>
    </location>
</feature>
<proteinExistence type="predicted"/>
<reference evidence="2 3" key="1">
    <citation type="submission" date="2022-09" db="EMBL/GenBank/DDBJ databases">
        <title>Interaction between co-microsymbionts with complementary sets of symbiotic genes in legume-rhizobium systems.</title>
        <authorList>
            <person name="Safronova V."/>
            <person name="Sazanova A."/>
            <person name="Afonin A."/>
            <person name="Chirak E."/>
        </authorList>
    </citation>
    <scope>NUCLEOTIDE SEQUENCE [LARGE SCALE GENOMIC DNA]</scope>
    <source>
        <strain evidence="2 3">A18/4-1</strain>
    </source>
</reference>
<name>A0ABY6CDU9_9HYPH</name>
<dbReference type="RefSeq" id="WP_262167409.1">
    <property type="nucleotide sequence ID" value="NZ_CP104965.1"/>
</dbReference>